<dbReference type="Gene3D" id="3.40.50.2060">
    <property type="match status" value="1"/>
</dbReference>
<dbReference type="EnsemblMetazoa" id="SMAR007845-RA">
    <property type="protein sequence ID" value="SMAR007845-PA"/>
    <property type="gene ID" value="SMAR007845"/>
</dbReference>
<dbReference type="InterPro" id="IPR036045">
    <property type="entry name" value="Sec1-like_sf"/>
</dbReference>
<protein>
    <recommendedName>
        <fullName evidence="4">Vacuolar protein sorting-associated protein 33A</fullName>
    </recommendedName>
</protein>
<dbReference type="Pfam" id="PF00995">
    <property type="entry name" value="Sec1"/>
    <property type="match status" value="1"/>
</dbReference>
<dbReference type="OMA" id="EFHIFFV"/>
<name>T1J2P7_STRMM</name>
<dbReference type="STRING" id="126957.T1J2P7"/>
<dbReference type="InterPro" id="IPR027482">
    <property type="entry name" value="Sec1-like_dom2"/>
</dbReference>
<dbReference type="Gene3D" id="3.90.830.10">
    <property type="entry name" value="Syntaxin Binding Protein 1, Chain A, domain 2"/>
    <property type="match status" value="1"/>
</dbReference>
<dbReference type="AlphaFoldDB" id="T1J2P7"/>
<dbReference type="InterPro" id="IPR043154">
    <property type="entry name" value="Sec-1-like_dom1"/>
</dbReference>
<evidence type="ECO:0000256" key="1">
    <source>
        <dbReference type="ARBA" id="ARBA00009884"/>
    </source>
</evidence>
<proteinExistence type="inferred from homology"/>
<dbReference type="HOGENOM" id="CLU_016678_3_0_1"/>
<reference evidence="3" key="1">
    <citation type="submission" date="2011-05" db="EMBL/GenBank/DDBJ databases">
        <authorList>
            <person name="Richards S.R."/>
            <person name="Qu J."/>
            <person name="Jiang H."/>
            <person name="Jhangiani S.N."/>
            <person name="Agravi P."/>
            <person name="Goodspeed R."/>
            <person name="Gross S."/>
            <person name="Mandapat C."/>
            <person name="Jackson L."/>
            <person name="Mathew T."/>
            <person name="Pu L."/>
            <person name="Thornton R."/>
            <person name="Saada N."/>
            <person name="Wilczek-Boney K.B."/>
            <person name="Lee S."/>
            <person name="Kovar C."/>
            <person name="Wu Y."/>
            <person name="Scherer S.E."/>
            <person name="Worley K.C."/>
            <person name="Muzny D.M."/>
            <person name="Gibbs R."/>
        </authorList>
    </citation>
    <scope>NUCLEOTIDE SEQUENCE</scope>
    <source>
        <strain evidence="3">Brora</strain>
    </source>
</reference>
<dbReference type="Gene3D" id="1.25.40.850">
    <property type="match status" value="1"/>
</dbReference>
<keyword evidence="3" id="KW-1185">Reference proteome</keyword>
<dbReference type="FunFam" id="3.40.50.1910:FF:000005">
    <property type="entry name" value="vacuolar protein sorting-associated protein 33A isoform X1"/>
    <property type="match status" value="1"/>
</dbReference>
<organism evidence="2 3">
    <name type="scientific">Strigamia maritima</name>
    <name type="common">European centipede</name>
    <name type="synonym">Geophilus maritimus</name>
    <dbReference type="NCBI Taxonomy" id="126957"/>
    <lineage>
        <taxon>Eukaryota</taxon>
        <taxon>Metazoa</taxon>
        <taxon>Ecdysozoa</taxon>
        <taxon>Arthropoda</taxon>
        <taxon>Myriapoda</taxon>
        <taxon>Chilopoda</taxon>
        <taxon>Pleurostigmophora</taxon>
        <taxon>Geophilomorpha</taxon>
        <taxon>Linotaeniidae</taxon>
        <taxon>Strigamia</taxon>
    </lineage>
</organism>
<dbReference type="PANTHER" id="PTHR11679">
    <property type="entry name" value="VESICLE PROTEIN SORTING-ASSOCIATED"/>
    <property type="match status" value="1"/>
</dbReference>
<accession>T1J2P7</accession>
<dbReference type="SUPFAM" id="SSF56815">
    <property type="entry name" value="Sec1/munc18-like (SM) proteins"/>
    <property type="match status" value="1"/>
</dbReference>
<dbReference type="Proteomes" id="UP000014500">
    <property type="component" value="Unassembled WGS sequence"/>
</dbReference>
<dbReference type="Gene3D" id="3.40.50.1910">
    <property type="match status" value="3"/>
</dbReference>
<reference evidence="2" key="2">
    <citation type="submission" date="2015-02" db="UniProtKB">
        <authorList>
            <consortium name="EnsemblMetazoa"/>
        </authorList>
    </citation>
    <scope>IDENTIFICATION</scope>
</reference>
<comment type="similarity">
    <text evidence="1">Belongs to the STXBP/unc-18/SEC1 family.</text>
</comment>
<evidence type="ECO:0008006" key="4">
    <source>
        <dbReference type="Google" id="ProtNLM"/>
    </source>
</evidence>
<evidence type="ECO:0000313" key="3">
    <source>
        <dbReference type="Proteomes" id="UP000014500"/>
    </source>
</evidence>
<dbReference type="eggNOG" id="KOG1302">
    <property type="taxonomic scope" value="Eukaryota"/>
</dbReference>
<dbReference type="InterPro" id="IPR001619">
    <property type="entry name" value="Sec1-like"/>
</dbReference>
<dbReference type="PhylomeDB" id="T1J2P7"/>
<dbReference type="InterPro" id="IPR043155">
    <property type="entry name" value="VPS33_dom3b"/>
</dbReference>
<sequence>MSSHHLSTGRLNLSILRETGLRELLDCLNRCTGTKALVWDDQLIGPFGLISDYYFLKDHDVTKMYSLKPGSLPHSTVDSVVFLTRPKLSLMEVIADNVRKAELQSGPKKEYNIFFVPRKSLLCEKRLKTLGVYGTFTIIGECCIELFPFDNDLISMEMENSFKECHLENDMTSMFHVAKALMTIQALYGVIGSVYGKGKCAKHVYDLMVRMRREMANVEPQMTPQIDSLLLIDRNVDLLSPLATQLTYEGLIDEIHGIKHTIVQFPADKFSGNEEAGPQDLVSEPKKFTFNSGEKLYAEIRDCHINAVGPILSKKAKLITSQFEERHSMKTIGEMKLFVSKLPEMQSLKQSISNRKYIVKNSSTNNLIKDVVNTDRFRDAQIVEQEFLNGIDTDKVHPYIEACLAKKDSFIKILRLICMQSVTNSGLKPKILEYYKREILQTYGFRHLPTLENLEKVGLLTHQGSKIYSVVRKTLRTTVEECNEQSPRDIAYVHSGYAPLSVRLAQFLGRPGWRSIADILAMLPGPTLDETQQMHVGLRKRRGSGSSSQSSTDDQKVTIVFFLGGCTYAEIAALRFLSQLEDATTDYIIATTNVMNGTTFVKPLKEIE</sequence>
<dbReference type="GO" id="GO:0016192">
    <property type="term" value="P:vesicle-mediated transport"/>
    <property type="evidence" value="ECO:0007669"/>
    <property type="project" value="InterPro"/>
</dbReference>
<evidence type="ECO:0000313" key="2">
    <source>
        <dbReference type="EnsemblMetazoa" id="SMAR007845-PA"/>
    </source>
</evidence>
<dbReference type="EMBL" id="JH431806">
    <property type="status" value="NOT_ANNOTATED_CDS"/>
    <property type="molecule type" value="Genomic_DNA"/>
</dbReference>
<dbReference type="InterPro" id="IPR043127">
    <property type="entry name" value="Sec-1-like_dom3a"/>
</dbReference>